<feature type="domain" description="Chromo" evidence="12">
    <location>
        <begin position="527"/>
        <end position="559"/>
    </location>
</feature>
<keyword evidence="9" id="KW-0067">ATP-binding</keyword>
<dbReference type="Pfam" id="PF15446">
    <property type="entry name" value="zf-PHD-like"/>
    <property type="match status" value="1"/>
</dbReference>
<evidence type="ECO:0000256" key="7">
    <source>
        <dbReference type="ARBA" id="ARBA00022801"/>
    </source>
</evidence>
<dbReference type="GO" id="GO:0003682">
    <property type="term" value="F:chromatin binding"/>
    <property type="evidence" value="ECO:0007669"/>
    <property type="project" value="TreeGrafter"/>
</dbReference>
<keyword evidence="4" id="KW-0677">Repeat</keyword>
<dbReference type="SMART" id="SM00490">
    <property type="entry name" value="HELICc"/>
    <property type="match status" value="1"/>
</dbReference>
<feature type="region of interest" description="Disordered" evidence="11">
    <location>
        <begin position="26"/>
        <end position="88"/>
    </location>
</feature>
<keyword evidence="10" id="KW-0539">Nucleus</keyword>
<dbReference type="InterPro" id="IPR027417">
    <property type="entry name" value="P-loop_NTPase"/>
</dbReference>
<keyword evidence="16" id="KW-1185">Reference proteome</keyword>
<evidence type="ECO:0000259" key="13">
    <source>
        <dbReference type="PROSITE" id="PS51192"/>
    </source>
</evidence>
<dbReference type="CDD" id="cd18793">
    <property type="entry name" value="SF2_C_SNF"/>
    <property type="match status" value="1"/>
</dbReference>
<dbReference type="InterPro" id="IPR000953">
    <property type="entry name" value="Chromo/chromo_shadow_dom"/>
</dbReference>
<dbReference type="SUPFAM" id="SSF54160">
    <property type="entry name" value="Chromo domain-like"/>
    <property type="match status" value="1"/>
</dbReference>
<dbReference type="InterPro" id="IPR038718">
    <property type="entry name" value="SNF2-like_sf"/>
</dbReference>
<evidence type="ECO:0000313" key="15">
    <source>
        <dbReference type="EMBL" id="KAK4463967.1"/>
    </source>
</evidence>
<feature type="compositionally biased region" description="Basic and acidic residues" evidence="11">
    <location>
        <begin position="1330"/>
        <end position="1355"/>
    </location>
</feature>
<accession>A0AAV9HSY1</accession>
<evidence type="ECO:0000256" key="10">
    <source>
        <dbReference type="ARBA" id="ARBA00023242"/>
    </source>
</evidence>
<dbReference type="GO" id="GO:0008270">
    <property type="term" value="F:zinc ion binding"/>
    <property type="evidence" value="ECO:0007669"/>
    <property type="project" value="UniProtKB-KW"/>
</dbReference>
<keyword evidence="3" id="KW-0479">Metal-binding</keyword>
<name>A0AAV9HSY1_9PEZI</name>
<dbReference type="InterPro" id="IPR056616">
    <property type="entry name" value="Chromo_MIT1"/>
</dbReference>
<comment type="caution">
    <text evidence="15">The sequence shown here is derived from an EMBL/GenBank/DDBJ whole genome shotgun (WGS) entry which is preliminary data.</text>
</comment>
<dbReference type="InterPro" id="IPR041684">
    <property type="entry name" value="Znf-PHD-like"/>
</dbReference>
<feature type="domain" description="Helicase C-terminal" evidence="14">
    <location>
        <begin position="1050"/>
        <end position="1201"/>
    </location>
</feature>
<dbReference type="InterPro" id="IPR016197">
    <property type="entry name" value="Chromo-like_dom_sf"/>
</dbReference>
<evidence type="ECO:0000256" key="6">
    <source>
        <dbReference type="ARBA" id="ARBA00022771"/>
    </source>
</evidence>
<evidence type="ECO:0000256" key="2">
    <source>
        <dbReference type="ARBA" id="ARBA00011353"/>
    </source>
</evidence>
<dbReference type="SUPFAM" id="SSF52540">
    <property type="entry name" value="P-loop containing nucleoside triphosphate hydrolases"/>
    <property type="match status" value="2"/>
</dbReference>
<dbReference type="GO" id="GO:0003677">
    <property type="term" value="F:DNA binding"/>
    <property type="evidence" value="ECO:0007669"/>
    <property type="project" value="TreeGrafter"/>
</dbReference>
<feature type="compositionally biased region" description="Basic residues" evidence="11">
    <location>
        <begin position="246"/>
        <end position="257"/>
    </location>
</feature>
<dbReference type="SUPFAM" id="SSF57903">
    <property type="entry name" value="FYVE/PHD zinc finger"/>
    <property type="match status" value="1"/>
</dbReference>
<evidence type="ECO:0000256" key="5">
    <source>
        <dbReference type="ARBA" id="ARBA00022741"/>
    </source>
</evidence>
<protein>
    <submittedName>
        <fullName evidence="15">Chromodomain-helicase-DNA-binding protein</fullName>
    </submittedName>
</protein>
<dbReference type="GO" id="GO:0005524">
    <property type="term" value="F:ATP binding"/>
    <property type="evidence" value="ECO:0007669"/>
    <property type="project" value="UniProtKB-KW"/>
</dbReference>
<dbReference type="PANTHER" id="PTHR45623:SF17">
    <property type="entry name" value="CHROMODOMAIN-HELICASE-DNA-BINDING PROTEIN 3-RELATED"/>
    <property type="match status" value="1"/>
</dbReference>
<evidence type="ECO:0000259" key="14">
    <source>
        <dbReference type="PROSITE" id="PS51194"/>
    </source>
</evidence>
<reference evidence="15" key="2">
    <citation type="submission" date="2023-06" db="EMBL/GenBank/DDBJ databases">
        <authorList>
            <consortium name="Lawrence Berkeley National Laboratory"/>
            <person name="Mondo S.J."/>
            <person name="Hensen N."/>
            <person name="Bonometti L."/>
            <person name="Westerberg I."/>
            <person name="Brannstrom I.O."/>
            <person name="Guillou S."/>
            <person name="Cros-Aarteil S."/>
            <person name="Calhoun S."/>
            <person name="Haridas S."/>
            <person name="Kuo A."/>
            <person name="Pangilinan J."/>
            <person name="Riley R."/>
            <person name="Labutti K."/>
            <person name="Andreopoulos B."/>
            <person name="Lipzen A."/>
            <person name="Chen C."/>
            <person name="Yanf M."/>
            <person name="Daum C."/>
            <person name="Ng V."/>
            <person name="Clum A."/>
            <person name="Steindorff A."/>
            <person name="Ohm R."/>
            <person name="Martin F."/>
            <person name="Silar P."/>
            <person name="Natvig D."/>
            <person name="Lalanne C."/>
            <person name="Gautier V."/>
            <person name="Ament-Velasquez S.L."/>
            <person name="Kruys A."/>
            <person name="Hutchinson M.I."/>
            <person name="Powell A.J."/>
            <person name="Barry K."/>
            <person name="Miller A.N."/>
            <person name="Grigoriev I.V."/>
            <person name="Debuchy R."/>
            <person name="Gladieux P."/>
            <person name="Thoren M.H."/>
            <person name="Johannesson H."/>
        </authorList>
    </citation>
    <scope>NUCLEOTIDE SEQUENCE</scope>
    <source>
        <strain evidence="15">PSN324</strain>
    </source>
</reference>
<dbReference type="InterPro" id="IPR000330">
    <property type="entry name" value="SNF2_N"/>
</dbReference>
<dbReference type="Pfam" id="PF00176">
    <property type="entry name" value="SNF2-rel_dom"/>
    <property type="match status" value="1"/>
</dbReference>
<dbReference type="CDD" id="cd15489">
    <property type="entry name" value="PHD_SF"/>
    <property type="match status" value="1"/>
</dbReference>
<reference evidence="15" key="1">
    <citation type="journal article" date="2023" name="Mol. Phylogenet. Evol.">
        <title>Genome-scale phylogeny and comparative genomics of the fungal order Sordariales.</title>
        <authorList>
            <person name="Hensen N."/>
            <person name="Bonometti L."/>
            <person name="Westerberg I."/>
            <person name="Brannstrom I.O."/>
            <person name="Guillou S."/>
            <person name="Cros-Aarteil S."/>
            <person name="Calhoun S."/>
            <person name="Haridas S."/>
            <person name="Kuo A."/>
            <person name="Mondo S."/>
            <person name="Pangilinan J."/>
            <person name="Riley R."/>
            <person name="LaButti K."/>
            <person name="Andreopoulos B."/>
            <person name="Lipzen A."/>
            <person name="Chen C."/>
            <person name="Yan M."/>
            <person name="Daum C."/>
            <person name="Ng V."/>
            <person name="Clum A."/>
            <person name="Steindorff A."/>
            <person name="Ohm R.A."/>
            <person name="Martin F."/>
            <person name="Silar P."/>
            <person name="Natvig D.O."/>
            <person name="Lalanne C."/>
            <person name="Gautier V."/>
            <person name="Ament-Velasquez S.L."/>
            <person name="Kruys A."/>
            <person name="Hutchinson M.I."/>
            <person name="Powell A.J."/>
            <person name="Barry K."/>
            <person name="Miller A.N."/>
            <person name="Grigoriev I.V."/>
            <person name="Debuchy R."/>
            <person name="Gladieux P."/>
            <person name="Hiltunen Thoren M."/>
            <person name="Johannesson H."/>
        </authorList>
    </citation>
    <scope>NUCLEOTIDE SEQUENCE</scope>
    <source>
        <strain evidence="15">PSN324</strain>
    </source>
</reference>
<evidence type="ECO:0000256" key="8">
    <source>
        <dbReference type="ARBA" id="ARBA00022833"/>
    </source>
</evidence>
<dbReference type="InterPro" id="IPR011011">
    <property type="entry name" value="Znf_FYVE_PHD"/>
</dbReference>
<feature type="region of interest" description="Disordered" evidence="11">
    <location>
        <begin position="1330"/>
        <end position="1457"/>
    </location>
</feature>
<dbReference type="SMART" id="SM00249">
    <property type="entry name" value="PHD"/>
    <property type="match status" value="2"/>
</dbReference>
<keyword evidence="5" id="KW-0547">Nucleotide-binding</keyword>
<comment type="subcellular location">
    <subcellularLocation>
        <location evidence="1">Nucleus</location>
    </subcellularLocation>
</comment>
<dbReference type="Gene3D" id="2.40.50.40">
    <property type="match status" value="1"/>
</dbReference>
<feature type="region of interest" description="Disordered" evidence="11">
    <location>
        <begin position="240"/>
        <end position="264"/>
    </location>
</feature>
<dbReference type="GO" id="GO:0140658">
    <property type="term" value="F:ATP-dependent chromatin remodeler activity"/>
    <property type="evidence" value="ECO:0007669"/>
    <property type="project" value="TreeGrafter"/>
</dbReference>
<evidence type="ECO:0000256" key="4">
    <source>
        <dbReference type="ARBA" id="ARBA00022737"/>
    </source>
</evidence>
<feature type="compositionally biased region" description="Gly residues" evidence="11">
    <location>
        <begin position="1490"/>
        <end position="1500"/>
    </location>
</feature>
<feature type="compositionally biased region" description="Low complexity" evidence="11">
    <location>
        <begin position="1472"/>
        <end position="1489"/>
    </location>
</feature>
<dbReference type="Proteomes" id="UP001321749">
    <property type="component" value="Unassembled WGS sequence"/>
</dbReference>
<dbReference type="EMBL" id="MU864953">
    <property type="protein sequence ID" value="KAK4463967.1"/>
    <property type="molecule type" value="Genomic_DNA"/>
</dbReference>
<feature type="compositionally biased region" description="Polar residues" evidence="11">
    <location>
        <begin position="1504"/>
        <end position="1519"/>
    </location>
</feature>
<dbReference type="PANTHER" id="PTHR45623">
    <property type="entry name" value="CHROMODOMAIN-HELICASE-DNA-BINDING PROTEIN 3-RELATED-RELATED"/>
    <property type="match status" value="1"/>
</dbReference>
<dbReference type="GO" id="GO:0016887">
    <property type="term" value="F:ATP hydrolysis activity"/>
    <property type="evidence" value="ECO:0007669"/>
    <property type="project" value="TreeGrafter"/>
</dbReference>
<dbReference type="SMART" id="SM00487">
    <property type="entry name" value="DEXDc"/>
    <property type="match status" value="1"/>
</dbReference>
<feature type="domain" description="Helicase ATP-binding" evidence="13">
    <location>
        <begin position="745"/>
        <end position="917"/>
    </location>
</feature>
<feature type="region of interest" description="Disordered" evidence="11">
    <location>
        <begin position="1472"/>
        <end position="1526"/>
    </location>
</feature>
<keyword evidence="7" id="KW-0378">Hydrolase</keyword>
<keyword evidence="8" id="KW-0862">Zinc</keyword>
<gene>
    <name evidence="15" type="ORF">QBC42DRAFT_322077</name>
</gene>
<organism evidence="15 16">
    <name type="scientific">Cladorrhinum samala</name>
    <dbReference type="NCBI Taxonomy" id="585594"/>
    <lineage>
        <taxon>Eukaryota</taxon>
        <taxon>Fungi</taxon>
        <taxon>Dikarya</taxon>
        <taxon>Ascomycota</taxon>
        <taxon>Pezizomycotina</taxon>
        <taxon>Sordariomycetes</taxon>
        <taxon>Sordariomycetidae</taxon>
        <taxon>Sordariales</taxon>
        <taxon>Podosporaceae</taxon>
        <taxon>Cladorrhinum</taxon>
    </lineage>
</organism>
<dbReference type="GO" id="GO:0005634">
    <property type="term" value="C:nucleus"/>
    <property type="evidence" value="ECO:0007669"/>
    <property type="project" value="UniProtKB-SubCell"/>
</dbReference>
<dbReference type="GO" id="GO:0000785">
    <property type="term" value="C:chromatin"/>
    <property type="evidence" value="ECO:0007669"/>
    <property type="project" value="TreeGrafter"/>
</dbReference>
<evidence type="ECO:0000256" key="9">
    <source>
        <dbReference type="ARBA" id="ARBA00022840"/>
    </source>
</evidence>
<dbReference type="PROSITE" id="PS50013">
    <property type="entry name" value="CHROMO_2"/>
    <property type="match status" value="1"/>
</dbReference>
<sequence length="1648" mass="185834">MAGANGFLSSDDELAAEAVATEPLNYQFQSELSDSDAPDPIALDDIAPADHHAPPPPPPPRPQSKMPDAPMDISSDVEPPPIIMNAPTKPATTVPIQVVLSWIPPDQRAEYEHIEVGDYVPDDEDGKGMKRSYGDDDSWAEEDNPRKRKRGTKTYQHDDEESDEADVPRTRGAPPREITDYYGARGRHGTRASSNAVSSEGDHGQSTRRLRLRASARQTYDYGRDELQDSDDDMIGVVTSDIASRGRPRRGHRRLKAPVKSSFRDDSDIEFETRRRSSRSNKNRKKMKDTYVDDDDDDNFYYAEAKPAAPKVASVKEVFLPSNSPEFEDAHRHSCDSCGYEEDRNKGTLVPCQGCSNMYHKICLGNRSTRDQVVTKVTNDSFVMQCRFCVGVYKKRDARAPGHDLCQVCHSKNPSCAPFSERKTPKQEEKLRLENGGVDPVTPVDPKLINNAQNVLFRCAKCHRGWHYEHLPHPNKGKDPVLSDPTNLRKHRLQEYQIDWRCKECRENEDNKPDKLVAWRPVDRKRYRPEQTLFDFTEDELEYLVKWQNQSYNHCQWLPGPWVYGIVKHNMRSSFLKRTLGEGLENEPDSEIKSDSLLRWSEKDAIYSAWVTPDIILDVQYAPRTREAEQRYKASKRQDKFDDDMARIYHVVRILVKFEGLGYDDVVWDTPPDSGSPAWEAYHDAYREYLNGKHFKYEGPKVMRERVEAFRKLDFTTQIKLKGQPKGLQRGKLMEYQVDGVDWMLYNFRHDRSVILADEMGLGKTVQVVALLSSFIEDNPRIWPFLVVVPNATCANWRREIKKWAPDLRVVAYYGGRVSQTLAINYELFPNRCRDMKAHVVIMSYDSAKDSETKSRFSSVKWAGLIVDEAQALKNDENGLYKALHALNIPFKLLLTGTPLQNNKRELFNLLQFIDPEKRAEELDEKFANITSENLPELHEIIRPYFLRRTKAGVLHFLPPMAQIIVPVSMTVLQEKLCKSIMERNPQLIRSIFSTAKLKTNERGSLSNILMQLRKCLCHPFIYSQAIEDRTADAERTRRNLIEASSKLMLLEIMLPKLKERGHRVLIFSQFLDQLTVLEDFLTSLNLRHERLDGKQSSMEKQKKIDAFNAPDSDLFCMLLSTRAGGVGINLATADTVIILDPDWNPHQDIQALSRAHRIGQTKKVLCFQLMTVDSAEEKILQIGRKKLALDHLLIETMDNEDDAPNDVESVLKHGAAALFGEGKKKEAIKYDAAAVDKLLDRSVQEETKTNDDKSAESAFAMARVWANDEGALTEDVEESEKTMNLGVWDQILQEREEEARREAEKLAETLGRGGRRRGTANYKLEVDEAHGGPAADSDHGFDADFVGSDKSDRESSDEEPGTPGPVISQSSNSRNKQGKANIAQGIEGQASSHQGPGSGATRNPEVRQSGSVAIDNGKPQQRKYLEVSIPGGGTSSKAGQQNGTAARGPAQAHVRPQGQIQVHVQAGGQVQVQYRQQQQQQQQPNYGNGSVGGGGGRGYANGQPQPQLQHGQRINNGVASPRGDIGSVRPDLVSHQQQLIHGLNMMAVRPAEAAAAQHQSPVPLPAQGRELAEFCFCCRFSHPAFWECPEMGKVSNLRMAMDELRRSPDLTVEQKQVLWPRYAAKLRELTSRGPQGGVAVSEKEGKR</sequence>
<keyword evidence="6" id="KW-0863">Zinc-finger</keyword>
<dbReference type="Gene3D" id="3.40.50.10810">
    <property type="entry name" value="Tandem AAA-ATPase domain"/>
    <property type="match status" value="1"/>
</dbReference>
<evidence type="ECO:0000256" key="1">
    <source>
        <dbReference type="ARBA" id="ARBA00004123"/>
    </source>
</evidence>
<dbReference type="InterPro" id="IPR001650">
    <property type="entry name" value="Helicase_C-like"/>
</dbReference>
<dbReference type="Pfam" id="PF00271">
    <property type="entry name" value="Helicase_C"/>
    <property type="match status" value="1"/>
</dbReference>
<dbReference type="Gene3D" id="3.40.50.300">
    <property type="entry name" value="P-loop containing nucleotide triphosphate hydrolases"/>
    <property type="match status" value="1"/>
</dbReference>
<comment type="subunit">
    <text evidence="2">Component of the NuA4 histone acetyltransferase complex.</text>
</comment>
<dbReference type="InterPro" id="IPR049730">
    <property type="entry name" value="SNF2/RAD54-like_C"/>
</dbReference>
<proteinExistence type="predicted"/>
<dbReference type="PROSITE" id="PS51192">
    <property type="entry name" value="HELICASE_ATP_BIND_1"/>
    <property type="match status" value="1"/>
</dbReference>
<feature type="region of interest" description="Disordered" evidence="11">
    <location>
        <begin position="110"/>
        <end position="215"/>
    </location>
</feature>
<evidence type="ECO:0000259" key="12">
    <source>
        <dbReference type="PROSITE" id="PS50013"/>
    </source>
</evidence>
<dbReference type="InterPro" id="IPR001965">
    <property type="entry name" value="Znf_PHD"/>
</dbReference>
<evidence type="ECO:0000256" key="11">
    <source>
        <dbReference type="SAM" id="MobiDB-lite"/>
    </source>
</evidence>
<dbReference type="PROSITE" id="PS51194">
    <property type="entry name" value="HELICASE_CTER"/>
    <property type="match status" value="1"/>
</dbReference>
<dbReference type="InterPro" id="IPR014001">
    <property type="entry name" value="Helicase_ATP-bd"/>
</dbReference>
<dbReference type="Pfam" id="PF23615">
    <property type="entry name" value="Chromo_MIT1"/>
    <property type="match status" value="1"/>
</dbReference>
<dbReference type="GO" id="GO:0042393">
    <property type="term" value="F:histone binding"/>
    <property type="evidence" value="ECO:0007669"/>
    <property type="project" value="TreeGrafter"/>
</dbReference>
<evidence type="ECO:0000256" key="3">
    <source>
        <dbReference type="ARBA" id="ARBA00022723"/>
    </source>
</evidence>
<dbReference type="CDD" id="cd17919">
    <property type="entry name" value="DEXHc_Snf"/>
    <property type="match status" value="1"/>
</dbReference>
<evidence type="ECO:0000313" key="16">
    <source>
        <dbReference type="Proteomes" id="UP001321749"/>
    </source>
</evidence>
<feature type="compositionally biased region" description="Polar residues" evidence="11">
    <location>
        <begin position="1436"/>
        <end position="1445"/>
    </location>
</feature>